<feature type="transmembrane region" description="Helical" evidence="3">
    <location>
        <begin position="810"/>
        <end position="829"/>
    </location>
</feature>
<dbReference type="InterPro" id="IPR012429">
    <property type="entry name" value="HGSNAT_cat"/>
</dbReference>
<organism evidence="5 6">
    <name type="scientific">Vicia faba</name>
    <name type="common">Broad bean</name>
    <name type="synonym">Faba vulgaris</name>
    <dbReference type="NCBI Taxonomy" id="3906"/>
    <lineage>
        <taxon>Eukaryota</taxon>
        <taxon>Viridiplantae</taxon>
        <taxon>Streptophyta</taxon>
        <taxon>Embryophyta</taxon>
        <taxon>Tracheophyta</taxon>
        <taxon>Spermatophyta</taxon>
        <taxon>Magnoliopsida</taxon>
        <taxon>eudicotyledons</taxon>
        <taxon>Gunneridae</taxon>
        <taxon>Pentapetalae</taxon>
        <taxon>rosids</taxon>
        <taxon>fabids</taxon>
        <taxon>Fabales</taxon>
        <taxon>Fabaceae</taxon>
        <taxon>Papilionoideae</taxon>
        <taxon>50 kb inversion clade</taxon>
        <taxon>NPAAA clade</taxon>
        <taxon>Hologalegina</taxon>
        <taxon>IRL clade</taxon>
        <taxon>Fabeae</taxon>
        <taxon>Vicia</taxon>
    </lineage>
</organism>
<dbReference type="PANTHER" id="PTHR31061:SF28">
    <property type="entry name" value="HEPARAN-ALPHA-GLUCOSAMINIDE N-ACETYLTRANSFERASE-LIKE"/>
    <property type="match status" value="1"/>
</dbReference>
<feature type="repeat" description="PPR" evidence="2">
    <location>
        <begin position="234"/>
        <end position="269"/>
    </location>
</feature>
<feature type="transmembrane region" description="Helical" evidence="3">
    <location>
        <begin position="600"/>
        <end position="620"/>
    </location>
</feature>
<feature type="transmembrane region" description="Helical" evidence="3">
    <location>
        <begin position="777"/>
        <end position="798"/>
    </location>
</feature>
<feature type="transmembrane region" description="Helical" evidence="3">
    <location>
        <begin position="879"/>
        <end position="899"/>
    </location>
</feature>
<feature type="repeat" description="PPR" evidence="2">
    <location>
        <begin position="305"/>
        <end position="339"/>
    </location>
</feature>
<feature type="repeat" description="PPR" evidence="2">
    <location>
        <begin position="375"/>
        <end position="409"/>
    </location>
</feature>
<keyword evidence="3" id="KW-1133">Transmembrane helix</keyword>
<feature type="repeat" description="PPR" evidence="2">
    <location>
        <begin position="444"/>
        <end position="478"/>
    </location>
</feature>
<evidence type="ECO:0000256" key="1">
    <source>
        <dbReference type="ARBA" id="ARBA00022737"/>
    </source>
</evidence>
<dbReference type="Pfam" id="PF01535">
    <property type="entry name" value="PPR"/>
    <property type="match status" value="2"/>
</dbReference>
<feature type="transmembrane region" description="Helical" evidence="3">
    <location>
        <begin position="665"/>
        <end position="686"/>
    </location>
</feature>
<dbReference type="AlphaFoldDB" id="A0AAV0ZX55"/>
<feature type="domain" description="Heparan-alpha-glucosaminide N-acetyltransferase catalytic" evidence="4">
    <location>
        <begin position="522"/>
        <end position="648"/>
    </location>
</feature>
<feature type="repeat" description="PPR" evidence="2">
    <location>
        <begin position="270"/>
        <end position="304"/>
    </location>
</feature>
<accession>A0AAV0ZX55</accession>
<proteinExistence type="predicted"/>
<feature type="repeat" description="PPR" evidence="2">
    <location>
        <begin position="164"/>
        <end position="198"/>
    </location>
</feature>
<evidence type="ECO:0000313" key="5">
    <source>
        <dbReference type="EMBL" id="CAI8601528.1"/>
    </source>
</evidence>
<evidence type="ECO:0000313" key="6">
    <source>
        <dbReference type="Proteomes" id="UP001157006"/>
    </source>
</evidence>
<evidence type="ECO:0000256" key="3">
    <source>
        <dbReference type="SAM" id="Phobius"/>
    </source>
</evidence>
<keyword evidence="3" id="KW-0812">Transmembrane</keyword>
<gene>
    <name evidence="5" type="ORF">VFH_II276640</name>
</gene>
<dbReference type="Pfam" id="PF07786">
    <property type="entry name" value="HGSNAT_cat"/>
    <property type="match status" value="1"/>
</dbReference>
<dbReference type="Gene3D" id="1.25.40.10">
    <property type="entry name" value="Tetratricopeptide repeat domain"/>
    <property type="match status" value="5"/>
</dbReference>
<keyword evidence="6" id="KW-1185">Reference proteome</keyword>
<protein>
    <recommendedName>
        <fullName evidence="4">Heparan-alpha-glucosaminide N-acetyltransferase catalytic domain-containing protein</fullName>
    </recommendedName>
</protein>
<keyword evidence="1" id="KW-0677">Repeat</keyword>
<dbReference type="InterPro" id="IPR002885">
    <property type="entry name" value="PPR_rpt"/>
</dbReference>
<dbReference type="NCBIfam" id="TIGR00756">
    <property type="entry name" value="PPR"/>
    <property type="match status" value="10"/>
</dbReference>
<feature type="transmembrane region" description="Helical" evidence="3">
    <location>
        <begin position="528"/>
        <end position="551"/>
    </location>
</feature>
<feature type="repeat" description="PPR" evidence="2">
    <location>
        <begin position="340"/>
        <end position="374"/>
    </location>
</feature>
<evidence type="ECO:0000259" key="4">
    <source>
        <dbReference type="Pfam" id="PF07786"/>
    </source>
</evidence>
<sequence>MTFSFIFTTFRIFNTTLITHYHTLKPNKPEAWFVKIVSTLFLRFTNSSDATFSAYVSNHLTPSLTLQVIKKLNTPQLGFTFFQFTKQSLNLSHSFWTYNFLLRSLCQQHHHSSAKLVYDSMRSDGLLPDSRLLGFLVSSFAFVHRFDVSNKFITDALCNKVDVNVVVYNNFLNILVKCNRLDEAVSLFREFVRFDFDVDIFTFNILIRGFCVAGEIDEAFRFLNNMRSFGCYPDVVSYNTLIHGLCRIYEVDRARDLLREICLRTEFAPNVLSYTIVISGYCKLSKMKEASSVFDEMVTSGAKPSVATFNAVIYGFVKVGDMVSALGVHKRMLFHGCCPDVVTFTLLIDGYCRVGQLNYGLDVWNEMKARNVSANLYTFSVLISALCRSNRLEEARELLRLLNQSDIVPRPFIYNPVIDGYCKSGNVDEANAIVVDMENKCIPDKLTFTILITGHCMKGRAPEAIGIFYKMLATGCSPDEVTIRTLSSCLLKSGMPSEAASVKEALFKNQSTNSYMQLRLPRVASVDVFRGLSVFLMIFVDYGGSIFPVISHVPWNGIHLADLVMPFFLFLVGISLALLYKRRPQRTQATRKALVRSLQLFFLGILLQGGYFHGITSLTYSVDIRTIRWFGVLQRISIGYIVAALCEIWLPTLQWKQMGFFKSYYCHWFVAAILLAIYSGLLYGLYVPDWQFDVSAATSSLPPIDSANVYKVNCSVRGDLGPACNSAGMIDRYILGLDHLYKKPVYRNLKECNMSSTGQVSDSSPSWCHAPFDSEGILSSITAAVSCIIGLQYGHILAHLEDHRGRINHWLGFSVSFLALGWFLAILGIPPNKSLYTVSYMMLSSAASGLTFMALYVLVDVYGHRRLTSVLEWMGKHSLSIFVLVSSNLAVIAIQGFYWTKPENNIIHLIVSRFHQK</sequence>
<reference evidence="5 6" key="1">
    <citation type="submission" date="2023-01" db="EMBL/GenBank/DDBJ databases">
        <authorList>
            <person name="Kreplak J."/>
        </authorList>
    </citation>
    <scope>NUCLEOTIDE SEQUENCE [LARGE SCALE GENOMIC DNA]</scope>
</reference>
<dbReference type="PANTHER" id="PTHR31061">
    <property type="entry name" value="LD22376P"/>
    <property type="match status" value="1"/>
</dbReference>
<feature type="repeat" description="PPR" evidence="2">
    <location>
        <begin position="94"/>
        <end position="128"/>
    </location>
</feature>
<feature type="transmembrane region" description="Helical" evidence="3">
    <location>
        <begin position="632"/>
        <end position="653"/>
    </location>
</feature>
<feature type="repeat" description="PPR" evidence="2">
    <location>
        <begin position="410"/>
        <end position="440"/>
    </location>
</feature>
<name>A0AAV0ZX55_VICFA</name>
<dbReference type="EMBL" id="OX451737">
    <property type="protein sequence ID" value="CAI8601528.1"/>
    <property type="molecule type" value="Genomic_DNA"/>
</dbReference>
<dbReference type="Pfam" id="PF13041">
    <property type="entry name" value="PPR_2"/>
    <property type="match status" value="4"/>
</dbReference>
<feature type="transmembrane region" description="Helical" evidence="3">
    <location>
        <begin position="835"/>
        <end position="859"/>
    </location>
</feature>
<dbReference type="Proteomes" id="UP001157006">
    <property type="component" value="Chromosome 2"/>
</dbReference>
<dbReference type="InterPro" id="IPR011990">
    <property type="entry name" value="TPR-like_helical_dom_sf"/>
</dbReference>
<dbReference type="PROSITE" id="PS51375">
    <property type="entry name" value="PPR"/>
    <property type="match status" value="10"/>
</dbReference>
<feature type="transmembrane region" description="Helical" evidence="3">
    <location>
        <begin position="563"/>
        <end position="580"/>
    </location>
</feature>
<evidence type="ECO:0000256" key="2">
    <source>
        <dbReference type="PROSITE-ProRule" id="PRU00708"/>
    </source>
</evidence>
<feature type="repeat" description="PPR" evidence="2">
    <location>
        <begin position="199"/>
        <end position="233"/>
    </location>
</feature>
<keyword evidence="3" id="KW-0472">Membrane</keyword>